<sequence length="145" mass="15284">MNSLIVRLNILITGVFAVLTLIAAWLFTPGLRGMIVAVDLALFAIGCFAFIWSYFSAVQRSRTDEISVAGLFGLAGSVAPRRITIAMNSCLATQAVIGLIGAIIRGSTDGRAGSTLAFGVLVPIFGLGLNGLWSSRLGVFPPRQQ</sequence>
<keyword evidence="1" id="KW-1133">Transmembrane helix</keyword>
<evidence type="ECO:0000313" key="2">
    <source>
        <dbReference type="EMBL" id="CAB4639526.1"/>
    </source>
</evidence>
<keyword evidence="1" id="KW-0472">Membrane</keyword>
<keyword evidence="1" id="KW-0812">Transmembrane</keyword>
<dbReference type="EMBL" id="CAEZWB010000004">
    <property type="protein sequence ID" value="CAB4639526.1"/>
    <property type="molecule type" value="Genomic_DNA"/>
</dbReference>
<proteinExistence type="predicted"/>
<organism evidence="2">
    <name type="scientific">freshwater metagenome</name>
    <dbReference type="NCBI Taxonomy" id="449393"/>
    <lineage>
        <taxon>unclassified sequences</taxon>
        <taxon>metagenomes</taxon>
        <taxon>ecological metagenomes</taxon>
    </lineage>
</organism>
<dbReference type="AlphaFoldDB" id="A0A6J6JRB6"/>
<protein>
    <submittedName>
        <fullName evidence="2">Unannotated protein</fullName>
    </submittedName>
</protein>
<feature type="transmembrane region" description="Helical" evidence="1">
    <location>
        <begin position="116"/>
        <end position="133"/>
    </location>
</feature>
<feature type="transmembrane region" description="Helical" evidence="1">
    <location>
        <begin position="34"/>
        <end position="55"/>
    </location>
</feature>
<accession>A0A6J6JRB6</accession>
<feature type="transmembrane region" description="Helical" evidence="1">
    <location>
        <begin position="6"/>
        <end position="27"/>
    </location>
</feature>
<evidence type="ECO:0000256" key="1">
    <source>
        <dbReference type="SAM" id="Phobius"/>
    </source>
</evidence>
<name>A0A6J6JRB6_9ZZZZ</name>
<gene>
    <name evidence="2" type="ORF">UFOPK2166_00079</name>
</gene>
<feature type="transmembrane region" description="Helical" evidence="1">
    <location>
        <begin position="83"/>
        <end position="104"/>
    </location>
</feature>
<reference evidence="2" key="1">
    <citation type="submission" date="2020-05" db="EMBL/GenBank/DDBJ databases">
        <authorList>
            <person name="Chiriac C."/>
            <person name="Salcher M."/>
            <person name="Ghai R."/>
            <person name="Kavagutti S V."/>
        </authorList>
    </citation>
    <scope>NUCLEOTIDE SEQUENCE</scope>
</reference>